<name>A0A0F7FR67_9ACTN</name>
<dbReference type="PATRIC" id="fig|408015.6.peg.603"/>
<dbReference type="AlphaFoldDB" id="A0A0F7FR67"/>
<evidence type="ECO:0000313" key="1">
    <source>
        <dbReference type="EMBL" id="AKG41959.1"/>
    </source>
</evidence>
<protein>
    <submittedName>
        <fullName evidence="1">Uncharacterized protein</fullName>
    </submittedName>
</protein>
<dbReference type="KEGG" id="sxi:SXIM_05750"/>
<sequence length="74" mass="8151">MDTILISPTRYAHLPGACTHLTEELVTAPRWGWIPTPPAGLWDRLSDSFPATATEGNTARQAVRRCEECQTALT</sequence>
<dbReference type="EMBL" id="CP009922">
    <property type="protein sequence ID" value="AKG41959.1"/>
    <property type="molecule type" value="Genomic_DNA"/>
</dbReference>
<dbReference type="Proteomes" id="UP000034034">
    <property type="component" value="Chromosome"/>
</dbReference>
<organism evidence="1 2">
    <name type="scientific">Streptomyces xiamenensis</name>
    <dbReference type="NCBI Taxonomy" id="408015"/>
    <lineage>
        <taxon>Bacteria</taxon>
        <taxon>Bacillati</taxon>
        <taxon>Actinomycetota</taxon>
        <taxon>Actinomycetes</taxon>
        <taxon>Kitasatosporales</taxon>
        <taxon>Streptomycetaceae</taxon>
        <taxon>Streptomyces</taxon>
    </lineage>
</organism>
<gene>
    <name evidence="1" type="ORF">SXIM_05750</name>
</gene>
<proteinExistence type="predicted"/>
<dbReference type="STRING" id="408015.SXIM_05750"/>
<evidence type="ECO:0000313" key="2">
    <source>
        <dbReference type="Proteomes" id="UP000034034"/>
    </source>
</evidence>
<accession>A0A0F7FR67</accession>
<keyword evidence="2" id="KW-1185">Reference proteome</keyword>
<dbReference type="HOGENOM" id="CLU_2686429_0_0_11"/>
<reference evidence="1" key="1">
    <citation type="submission" date="2019-08" db="EMBL/GenBank/DDBJ databases">
        <title>Complete genome sequence of a mangrove-derived Streptomyces xiamenensis.</title>
        <authorList>
            <person name="Xu J."/>
        </authorList>
    </citation>
    <scope>NUCLEOTIDE SEQUENCE</scope>
    <source>
        <strain evidence="1">318</strain>
    </source>
</reference>